<keyword evidence="1" id="KW-0812">Transmembrane</keyword>
<dbReference type="Pfam" id="PF14079">
    <property type="entry name" value="DUF4260"/>
    <property type="match status" value="1"/>
</dbReference>
<evidence type="ECO:0000256" key="1">
    <source>
        <dbReference type="SAM" id="Phobius"/>
    </source>
</evidence>
<name>A0A428N9G6_9BACI</name>
<proteinExistence type="predicted"/>
<feature type="transmembrane region" description="Helical" evidence="1">
    <location>
        <begin position="12"/>
        <end position="36"/>
    </location>
</feature>
<comment type="caution">
    <text evidence="2">The sequence shown here is derived from an EMBL/GenBank/DDBJ whole genome shotgun (WGS) entry which is preliminary data.</text>
</comment>
<dbReference type="Proteomes" id="UP000275076">
    <property type="component" value="Unassembled WGS sequence"/>
</dbReference>
<organism evidence="2 3">
    <name type="scientific">Salibacterium salarium</name>
    <dbReference type="NCBI Taxonomy" id="284579"/>
    <lineage>
        <taxon>Bacteria</taxon>
        <taxon>Bacillati</taxon>
        <taxon>Bacillota</taxon>
        <taxon>Bacilli</taxon>
        <taxon>Bacillales</taxon>
        <taxon>Bacillaceae</taxon>
    </lineage>
</organism>
<protein>
    <submittedName>
        <fullName evidence="2">DUF4260 family protein</fullName>
    </submittedName>
</protein>
<dbReference type="OrthoDB" id="9813911at2"/>
<keyword evidence="1" id="KW-1133">Transmembrane helix</keyword>
<keyword evidence="1" id="KW-0472">Membrane</keyword>
<sequence length="115" mass="13220">MNKILLRIEGLVVLGLSISFYLYLQFSWLIFIILLLTPDLSALGYLRNNKVGSILYNLFHTYSIPAVILISGLLVHNSIFLMISLIWVAHIGMDRMIGYGLKYPSKFQDTHFDRI</sequence>
<accession>A0A428N9G6</accession>
<gene>
    <name evidence="2" type="ORF">D7Z54_00115</name>
</gene>
<keyword evidence="3" id="KW-1185">Reference proteome</keyword>
<evidence type="ECO:0000313" key="3">
    <source>
        <dbReference type="Proteomes" id="UP000275076"/>
    </source>
</evidence>
<dbReference type="RefSeq" id="WP_125553267.1">
    <property type="nucleotide sequence ID" value="NZ_RBVX01000001.1"/>
</dbReference>
<dbReference type="EMBL" id="RBVX01000001">
    <property type="protein sequence ID" value="RSL35023.1"/>
    <property type="molecule type" value="Genomic_DNA"/>
</dbReference>
<evidence type="ECO:0000313" key="2">
    <source>
        <dbReference type="EMBL" id="RSL35023.1"/>
    </source>
</evidence>
<feature type="transmembrane region" description="Helical" evidence="1">
    <location>
        <begin position="62"/>
        <end position="88"/>
    </location>
</feature>
<reference evidence="2 3" key="1">
    <citation type="submission" date="2018-10" db="EMBL/GenBank/DDBJ databases">
        <title>Draft genome sequence of Bacillus salarius IM0101, isolated from a hypersaline soil in Inner Mongolia, China.</title>
        <authorList>
            <person name="Yamprayoonswat W."/>
            <person name="Boonvisut S."/>
            <person name="Jumpathong W."/>
            <person name="Sittihan S."/>
            <person name="Ruangsuj P."/>
            <person name="Wanthongcharoen S."/>
            <person name="Thongpramul N."/>
            <person name="Pimmason S."/>
            <person name="Yu B."/>
            <person name="Yasawong M."/>
        </authorList>
    </citation>
    <scope>NUCLEOTIDE SEQUENCE [LARGE SCALE GENOMIC DNA]</scope>
    <source>
        <strain evidence="2 3">IM0101</strain>
    </source>
</reference>
<dbReference type="InterPro" id="IPR025356">
    <property type="entry name" value="DUF4260"/>
</dbReference>
<dbReference type="AlphaFoldDB" id="A0A428N9G6"/>